<keyword evidence="5" id="KW-1185">Reference proteome</keyword>
<feature type="compositionally biased region" description="Polar residues" evidence="1">
    <location>
        <begin position="737"/>
        <end position="746"/>
    </location>
</feature>
<feature type="domain" description="AB hydrolase-1" evidence="2">
    <location>
        <begin position="416"/>
        <end position="486"/>
    </location>
</feature>
<comment type="caution">
    <text evidence="4">The sequence shown here is derived from an EMBL/GenBank/DDBJ whole genome shotgun (WGS) entry which is preliminary data.</text>
</comment>
<accession>A0ABD0TXH6</accession>
<dbReference type="EMBL" id="JANQDX010000019">
    <property type="protein sequence ID" value="KAL0904429.1"/>
    <property type="molecule type" value="Genomic_DNA"/>
</dbReference>
<evidence type="ECO:0000313" key="5">
    <source>
        <dbReference type="Proteomes" id="UP001552299"/>
    </source>
</evidence>
<dbReference type="Gene3D" id="3.40.50.1820">
    <property type="entry name" value="alpha/beta hydrolase"/>
    <property type="match status" value="2"/>
</dbReference>
<reference evidence="4 5" key="1">
    <citation type="journal article" date="2024" name="Plant Biotechnol. J.">
        <title>Dendrobium thyrsiflorum genome and its molecular insights into genes involved in important horticultural traits.</title>
        <authorList>
            <person name="Chen B."/>
            <person name="Wang J.Y."/>
            <person name="Zheng P.J."/>
            <person name="Li K.L."/>
            <person name="Liang Y.M."/>
            <person name="Chen X.F."/>
            <person name="Zhang C."/>
            <person name="Zhao X."/>
            <person name="He X."/>
            <person name="Zhang G.Q."/>
            <person name="Liu Z.J."/>
            <person name="Xu Q."/>
        </authorList>
    </citation>
    <scope>NUCLEOTIDE SEQUENCE [LARGE SCALE GENOMIC DNA]</scope>
    <source>
        <strain evidence="4">GZMU011</strain>
    </source>
</reference>
<dbReference type="SUPFAM" id="SSF53474">
    <property type="entry name" value="alpha/beta-Hydrolases"/>
    <property type="match status" value="2"/>
</dbReference>
<dbReference type="Proteomes" id="UP001552299">
    <property type="component" value="Unassembled WGS sequence"/>
</dbReference>
<sequence length="949" mass="108727">MIKGSDRGVVKVNFTGFEGIDGRQELQRDFGQDSWIRRVRANAVAQRKVSRGTMAHSAGSKGSIKFENVWSSYPASFRIVKGAWDKYAFGSPSQILNIKSKRTLKALFFWSKSKFRSFTVSKEVLKKEVLQLQEKESRVGWLSVEESWLLKTKLNELNSILAKLTSKRMVKEFKGIISDFCGWTGLNINFSKSCMVFGKSVNRRNRKSISRIMGFKAVKEFSYLGIKIVLRRLGKPDFQFIIDKVLGKINTWGTKHISLAGRLTLVKSILLSYPTFYSTLCLIPKSILYEVEKLCRDFIWNRSTDRKDGGNSLKCIIRWNVSNGKSIDVFKDIWILDKCIDHWPTFVVVPEVDELSVDHFILNGSWDVNELLRFFGRELVNLIWMEKLPFRLEGYNFWTWRGRKIHYIEQGRGLPIVLIHGFGASAFHWRYNIPELAKKYKVYALDLLGFGWSEKAIIEYDATIWRDQVADFMKDIVKEPAILVGNRMKRPFNVSFDKDIFELVSDNESSNAIYLKNYGFALHCRVYEARKEMKRFVKGKGLAHASMSSQPRTTEDISIHSGQPKSTSRNPRWPEEHNVVLAELLLEQFVNGNICNGNLRKEEWSKLVVVLNRRLGTFYTESSVMIRFKNMKADFRTLYQLTNRSGWSWDEELHIPIVTDELWDEIIQVICILCILTVGTGARSNKTTNNPISLEVEDTPQYEDEFLTSNGVAFEFEGTPTSDLLDATDGIPASSEPIPSQTIGSKRSSDEPTKTSEFPQLVRGLVLLNTAGQFTDSNIKPVINNEESAINKYLVNPVKQALQRVFLGILFWQAKQPSRIKSVLKSVYINTSNVDDYLVESITRPAGDPNAGEVYYRLMTRFMMNQSNYTLDSILQKLSCPLLLLWGDLDPWVRPAKAVRIKEFYPNTSIVNLKAGHCPHDEVPELVNNALIDWLTSLDHEASFQMAQT</sequence>
<dbReference type="PANTHER" id="PTHR46438">
    <property type="entry name" value="ALPHA/BETA-HYDROLASES SUPERFAMILY PROTEIN"/>
    <property type="match status" value="1"/>
</dbReference>
<dbReference type="AlphaFoldDB" id="A0ABD0TXH6"/>
<dbReference type="PANTHER" id="PTHR46438:SF2">
    <property type="entry name" value="ALPHA_BETA-HYDROLASES SUPERFAMILY PROTEIN"/>
    <property type="match status" value="1"/>
</dbReference>
<feature type="compositionally biased region" description="Polar residues" evidence="1">
    <location>
        <begin position="560"/>
        <end position="570"/>
    </location>
</feature>
<evidence type="ECO:0000259" key="2">
    <source>
        <dbReference type="Pfam" id="PF12697"/>
    </source>
</evidence>
<feature type="region of interest" description="Disordered" evidence="1">
    <location>
        <begin position="725"/>
        <end position="755"/>
    </location>
</feature>
<dbReference type="InterPro" id="IPR024752">
    <property type="entry name" value="Myb/SANT-like_dom"/>
</dbReference>
<evidence type="ECO:0000256" key="1">
    <source>
        <dbReference type="SAM" id="MobiDB-lite"/>
    </source>
</evidence>
<dbReference type="Pfam" id="PF12697">
    <property type="entry name" value="Abhydrolase_6"/>
    <property type="match status" value="1"/>
</dbReference>
<proteinExistence type="predicted"/>
<evidence type="ECO:0000313" key="4">
    <source>
        <dbReference type="EMBL" id="KAL0904429.1"/>
    </source>
</evidence>
<evidence type="ECO:0000259" key="3">
    <source>
        <dbReference type="Pfam" id="PF12776"/>
    </source>
</evidence>
<feature type="region of interest" description="Disordered" evidence="1">
    <location>
        <begin position="544"/>
        <end position="572"/>
    </location>
</feature>
<feature type="domain" description="Myb/SANT-like" evidence="3">
    <location>
        <begin position="572"/>
        <end position="665"/>
    </location>
</feature>
<dbReference type="InterPro" id="IPR029058">
    <property type="entry name" value="AB_hydrolase_fold"/>
</dbReference>
<protein>
    <submittedName>
        <fullName evidence="4">Uncharacterized protein</fullName>
    </submittedName>
</protein>
<dbReference type="InterPro" id="IPR000073">
    <property type="entry name" value="AB_hydrolase_1"/>
</dbReference>
<name>A0ABD0TXH6_DENTH</name>
<organism evidence="4 5">
    <name type="scientific">Dendrobium thyrsiflorum</name>
    <name type="common">Pinecone-like raceme dendrobium</name>
    <name type="synonym">Orchid</name>
    <dbReference type="NCBI Taxonomy" id="117978"/>
    <lineage>
        <taxon>Eukaryota</taxon>
        <taxon>Viridiplantae</taxon>
        <taxon>Streptophyta</taxon>
        <taxon>Embryophyta</taxon>
        <taxon>Tracheophyta</taxon>
        <taxon>Spermatophyta</taxon>
        <taxon>Magnoliopsida</taxon>
        <taxon>Liliopsida</taxon>
        <taxon>Asparagales</taxon>
        <taxon>Orchidaceae</taxon>
        <taxon>Epidendroideae</taxon>
        <taxon>Malaxideae</taxon>
        <taxon>Dendrobiinae</taxon>
        <taxon>Dendrobium</taxon>
    </lineage>
</organism>
<dbReference type="Pfam" id="PF12776">
    <property type="entry name" value="Myb_DNA-bind_3"/>
    <property type="match status" value="1"/>
</dbReference>
<gene>
    <name evidence="4" type="ORF">M5K25_026537</name>
</gene>